<comment type="caution">
    <text evidence="5">The sequence shown here is derived from an EMBL/GenBank/DDBJ whole genome shotgun (WGS) entry which is preliminary data.</text>
</comment>
<evidence type="ECO:0000256" key="1">
    <source>
        <dbReference type="ARBA" id="ARBA00022448"/>
    </source>
</evidence>
<dbReference type="NCBIfam" id="TIGR01254">
    <property type="entry name" value="sfuA"/>
    <property type="match status" value="1"/>
</dbReference>
<dbReference type="EMBL" id="JARGDH010000023">
    <property type="protein sequence ID" value="KAL0265489.1"/>
    <property type="molecule type" value="Genomic_DNA"/>
</dbReference>
<dbReference type="InterPro" id="IPR027417">
    <property type="entry name" value="P-loop_NTPase"/>
</dbReference>
<evidence type="ECO:0000313" key="5">
    <source>
        <dbReference type="EMBL" id="KAL0265489.1"/>
    </source>
</evidence>
<dbReference type="AlphaFoldDB" id="A0AAW2H6W8"/>
<sequence length="568" mass="65775">MKGDCEMTVDLVYGMDNTNLLDFKESRQFLVYESKELKNLIEELKLDKDYIFTPINYGWLAFEYSEQLWKESLPESIEDLCKKEFKNTYILINPRLNGVGFLFVLWLDACQYNVSQVFPKLVKNAFSLAPDWSAAYALYTLDEAPFVLTYSSSPAYHQIIEGDCSQKTVLDKKNGYLQVEFMAIAKRSGKKELAKKFLDYMLSEEIQKTLPEKVWVFPARKNVALPPAFEKIERPKKLLSHSPEEIHKLKKIWGLHVDPQKIGKLKIDIKKSLRDFDLCVKEEILCGKINVLLGPSGSGKSTLLSCLAGIDSYTGSWDLKTLTPKPSVGLVFQNYELFPHLNVYENVRYGLRWLKIGEEERKKKIEFWLKELHIQNLAKAKVHELSGGEKQRVALAQALVLKPDLLLLDEPTSSLDKPLRYSFMQIVRQLQEREKLTILWVTHDFDEALSFADYALFIDKGRIIERALPIEFYLKPKSLLLAHFTGLLNVLDKKKGIYCRPQHLCVNSHKPGIEVRLKRIQRQKTYNLGLFINEEVEVQAVLKQQLVWTPGNTYYLTFKEKDLLTFVQ</sequence>
<evidence type="ECO:0000256" key="3">
    <source>
        <dbReference type="ARBA" id="ARBA00022840"/>
    </source>
</evidence>
<dbReference type="SUPFAM" id="SSF53850">
    <property type="entry name" value="Periplasmic binding protein-like II"/>
    <property type="match status" value="1"/>
</dbReference>
<dbReference type="Gene3D" id="3.40.190.10">
    <property type="entry name" value="Periplasmic binding protein-like II"/>
    <property type="match status" value="2"/>
</dbReference>
<dbReference type="GO" id="GO:0005524">
    <property type="term" value="F:ATP binding"/>
    <property type="evidence" value="ECO:0007669"/>
    <property type="project" value="UniProtKB-KW"/>
</dbReference>
<dbReference type="PROSITE" id="PS50893">
    <property type="entry name" value="ABC_TRANSPORTER_2"/>
    <property type="match status" value="1"/>
</dbReference>
<dbReference type="InterPro" id="IPR005948">
    <property type="entry name" value="ThiB-like"/>
</dbReference>
<dbReference type="Gene3D" id="3.40.50.300">
    <property type="entry name" value="P-loop containing nucleotide triphosphate hydrolases"/>
    <property type="match status" value="1"/>
</dbReference>
<dbReference type="GO" id="GO:0015888">
    <property type="term" value="P:thiamine transport"/>
    <property type="evidence" value="ECO:0007669"/>
    <property type="project" value="InterPro"/>
</dbReference>
<dbReference type="PANTHER" id="PTHR42781:SF4">
    <property type="entry name" value="SPERMIDINE_PUTRESCINE IMPORT ATP-BINDING PROTEIN POTA"/>
    <property type="match status" value="1"/>
</dbReference>
<protein>
    <recommendedName>
        <fullName evidence="4">ABC transporter domain-containing protein</fullName>
    </recommendedName>
</protein>
<dbReference type="SUPFAM" id="SSF52540">
    <property type="entry name" value="P-loop containing nucleoside triphosphate hydrolases"/>
    <property type="match status" value="1"/>
</dbReference>
<dbReference type="PROSITE" id="PS00211">
    <property type="entry name" value="ABC_TRANSPORTER_1"/>
    <property type="match status" value="1"/>
</dbReference>
<dbReference type="GO" id="GO:0016887">
    <property type="term" value="F:ATP hydrolysis activity"/>
    <property type="evidence" value="ECO:0007669"/>
    <property type="project" value="InterPro"/>
</dbReference>
<dbReference type="InterPro" id="IPR003439">
    <property type="entry name" value="ABC_transporter-like_ATP-bd"/>
</dbReference>
<organism evidence="5">
    <name type="scientific">Menopon gallinae</name>
    <name type="common">poultry shaft louse</name>
    <dbReference type="NCBI Taxonomy" id="328185"/>
    <lineage>
        <taxon>Eukaryota</taxon>
        <taxon>Metazoa</taxon>
        <taxon>Ecdysozoa</taxon>
        <taxon>Arthropoda</taxon>
        <taxon>Hexapoda</taxon>
        <taxon>Insecta</taxon>
        <taxon>Pterygota</taxon>
        <taxon>Neoptera</taxon>
        <taxon>Paraneoptera</taxon>
        <taxon>Psocodea</taxon>
        <taxon>Troctomorpha</taxon>
        <taxon>Phthiraptera</taxon>
        <taxon>Amblycera</taxon>
        <taxon>Menoponidae</taxon>
        <taxon>Menopon</taxon>
    </lineage>
</organism>
<dbReference type="Pfam" id="PF00005">
    <property type="entry name" value="ABC_tran"/>
    <property type="match status" value="1"/>
</dbReference>
<dbReference type="GO" id="GO:0030975">
    <property type="term" value="F:thiamine binding"/>
    <property type="evidence" value="ECO:0007669"/>
    <property type="project" value="InterPro"/>
</dbReference>
<reference evidence="5" key="1">
    <citation type="journal article" date="2024" name="Gigascience">
        <title>Chromosome-level genome of the poultry shaft louse Menopon gallinae provides insight into the host-switching and adaptive evolution of parasitic lice.</title>
        <authorList>
            <person name="Xu Y."/>
            <person name="Ma L."/>
            <person name="Liu S."/>
            <person name="Liang Y."/>
            <person name="Liu Q."/>
            <person name="He Z."/>
            <person name="Tian L."/>
            <person name="Duan Y."/>
            <person name="Cai W."/>
            <person name="Li H."/>
            <person name="Song F."/>
        </authorList>
    </citation>
    <scope>NUCLEOTIDE SEQUENCE</scope>
    <source>
        <strain evidence="5">Cailab_2023a</strain>
    </source>
</reference>
<proteinExistence type="predicted"/>
<dbReference type="PANTHER" id="PTHR42781">
    <property type="entry name" value="SPERMIDINE/PUTRESCINE IMPORT ATP-BINDING PROTEIN POTA"/>
    <property type="match status" value="1"/>
</dbReference>
<name>A0AAW2H6W8_9NEOP</name>
<evidence type="ECO:0000259" key="4">
    <source>
        <dbReference type="PROSITE" id="PS50893"/>
    </source>
</evidence>
<feature type="domain" description="ABC transporter" evidence="4">
    <location>
        <begin position="257"/>
        <end position="485"/>
    </location>
</feature>
<keyword evidence="3" id="KW-0067">ATP-binding</keyword>
<gene>
    <name evidence="5" type="ORF">PYX00_010992</name>
</gene>
<evidence type="ECO:0000256" key="2">
    <source>
        <dbReference type="ARBA" id="ARBA00022741"/>
    </source>
</evidence>
<keyword evidence="1" id="KW-0813">Transport</keyword>
<dbReference type="SMART" id="SM00382">
    <property type="entry name" value="AAA"/>
    <property type="match status" value="1"/>
</dbReference>
<dbReference type="InterPro" id="IPR003593">
    <property type="entry name" value="AAA+_ATPase"/>
</dbReference>
<keyword evidence="2" id="KW-0547">Nucleotide-binding</keyword>
<dbReference type="InterPro" id="IPR050093">
    <property type="entry name" value="ABC_SmlMolc_Importer"/>
</dbReference>
<accession>A0AAW2H6W8</accession>
<dbReference type="Pfam" id="PF13343">
    <property type="entry name" value="SBP_bac_6"/>
    <property type="match status" value="1"/>
</dbReference>
<dbReference type="InterPro" id="IPR017871">
    <property type="entry name" value="ABC_transporter-like_CS"/>
</dbReference>